<keyword evidence="3" id="KW-1185">Reference proteome</keyword>
<dbReference type="Pfam" id="PF03729">
    <property type="entry name" value="DUF308"/>
    <property type="match status" value="2"/>
</dbReference>
<dbReference type="GO" id="GO:0005886">
    <property type="term" value="C:plasma membrane"/>
    <property type="evidence" value="ECO:0007669"/>
    <property type="project" value="TreeGrafter"/>
</dbReference>
<keyword evidence="1" id="KW-0472">Membrane</keyword>
<dbReference type="OrthoDB" id="9885147at2"/>
<keyword evidence="1" id="KW-0812">Transmembrane</keyword>
<evidence type="ECO:0000313" key="2">
    <source>
        <dbReference type="EMBL" id="RCU50856.1"/>
    </source>
</evidence>
<dbReference type="RefSeq" id="WP_114337451.1">
    <property type="nucleotide sequence ID" value="NZ_QPID01000003.1"/>
</dbReference>
<accession>A0A368NL16</accession>
<evidence type="ECO:0008006" key="4">
    <source>
        <dbReference type="Google" id="ProtNLM"/>
    </source>
</evidence>
<keyword evidence="1" id="KW-1133">Transmembrane helix</keyword>
<gene>
    <name evidence="2" type="ORF">DU002_05890</name>
</gene>
<proteinExistence type="predicted"/>
<name>A0A368NL16_9GAMM</name>
<evidence type="ECO:0000256" key="1">
    <source>
        <dbReference type="SAM" id="Phobius"/>
    </source>
</evidence>
<dbReference type="AlphaFoldDB" id="A0A368NL16"/>
<evidence type="ECO:0000313" key="3">
    <source>
        <dbReference type="Proteomes" id="UP000252558"/>
    </source>
</evidence>
<sequence>MAGLAPMTEQARTIARLMAVAMMVLGGLAIILPFAVGIAAAIIVGIAITLTGVMGIAVSKRMKQAGYQTISGFLYWGYLIVGVLLILMPKLTLGLAAFMLGAFFVFIGVLSWRAAQNDLSAATTKKVKGALSMLLGVAIVLSGASGIAWLIGVCFGVSLFMQGMNVWSTVSRSPVMFEADS</sequence>
<dbReference type="PANTHER" id="PTHR34989:SF1">
    <property type="entry name" value="PROTEIN HDED"/>
    <property type="match status" value="1"/>
</dbReference>
<feature type="transmembrane region" description="Helical" evidence="1">
    <location>
        <begin position="14"/>
        <end position="32"/>
    </location>
</feature>
<organism evidence="2 3">
    <name type="scientific">Corallincola holothuriorum</name>
    <dbReference type="NCBI Taxonomy" id="2282215"/>
    <lineage>
        <taxon>Bacteria</taxon>
        <taxon>Pseudomonadati</taxon>
        <taxon>Pseudomonadota</taxon>
        <taxon>Gammaproteobacteria</taxon>
        <taxon>Alteromonadales</taxon>
        <taxon>Psychromonadaceae</taxon>
        <taxon>Corallincola</taxon>
    </lineage>
</organism>
<dbReference type="InterPro" id="IPR005325">
    <property type="entry name" value="DUF308_memb"/>
</dbReference>
<protein>
    <recommendedName>
        <fullName evidence="4">HdeD family acid-resistance protein</fullName>
    </recommendedName>
</protein>
<feature type="transmembrane region" description="Helical" evidence="1">
    <location>
        <begin position="93"/>
        <end position="112"/>
    </location>
</feature>
<dbReference type="PANTHER" id="PTHR34989">
    <property type="entry name" value="PROTEIN HDED"/>
    <property type="match status" value="1"/>
</dbReference>
<reference evidence="2 3" key="1">
    <citation type="submission" date="2018-07" db="EMBL/GenBank/DDBJ databases">
        <title>Corallincola holothuriorum sp. nov., a new facultative anaerobe isolated from sea cucumber Apostichopus japonicus.</title>
        <authorList>
            <person name="Xia H."/>
        </authorList>
    </citation>
    <scope>NUCLEOTIDE SEQUENCE [LARGE SCALE GENOMIC DNA]</scope>
    <source>
        <strain evidence="2 3">C4</strain>
    </source>
</reference>
<dbReference type="EMBL" id="QPID01000003">
    <property type="protein sequence ID" value="RCU50856.1"/>
    <property type="molecule type" value="Genomic_DNA"/>
</dbReference>
<feature type="transmembrane region" description="Helical" evidence="1">
    <location>
        <begin position="133"/>
        <end position="161"/>
    </location>
</feature>
<feature type="transmembrane region" description="Helical" evidence="1">
    <location>
        <begin position="38"/>
        <end position="58"/>
    </location>
</feature>
<dbReference type="InterPro" id="IPR052712">
    <property type="entry name" value="Acid_resist_chaperone_HdeD"/>
</dbReference>
<dbReference type="Proteomes" id="UP000252558">
    <property type="component" value="Unassembled WGS sequence"/>
</dbReference>
<feature type="transmembrane region" description="Helical" evidence="1">
    <location>
        <begin position="70"/>
        <end position="87"/>
    </location>
</feature>
<comment type="caution">
    <text evidence="2">The sequence shown here is derived from an EMBL/GenBank/DDBJ whole genome shotgun (WGS) entry which is preliminary data.</text>
</comment>